<dbReference type="SUPFAM" id="SSF90123">
    <property type="entry name" value="ABC transporter transmembrane region"/>
    <property type="match status" value="2"/>
</dbReference>
<protein>
    <submittedName>
        <fullName evidence="11">ABC transporter BEA3</fullName>
    </submittedName>
</protein>
<proteinExistence type="predicted"/>
<feature type="compositionally biased region" description="Basic residues" evidence="7">
    <location>
        <begin position="466"/>
        <end position="475"/>
    </location>
</feature>
<feature type="transmembrane region" description="Helical" evidence="8">
    <location>
        <begin position="189"/>
        <end position="209"/>
    </location>
</feature>
<dbReference type="PROSITE" id="PS50929">
    <property type="entry name" value="ABC_TM1F"/>
    <property type="match status" value="2"/>
</dbReference>
<feature type="domain" description="ABC transporter" evidence="9">
    <location>
        <begin position="1083"/>
        <end position="1320"/>
    </location>
</feature>
<dbReference type="SUPFAM" id="SSF52540">
    <property type="entry name" value="P-loop containing nucleoside triphosphate hydrolases"/>
    <property type="match status" value="3"/>
</dbReference>
<evidence type="ECO:0000256" key="6">
    <source>
        <dbReference type="ARBA" id="ARBA00023136"/>
    </source>
</evidence>
<keyword evidence="3" id="KW-0547">Nucleotide-binding</keyword>
<keyword evidence="2 8" id="KW-0812">Transmembrane</keyword>
<dbReference type="PANTHER" id="PTHR43394:SF1">
    <property type="entry name" value="ATP-BINDING CASSETTE SUB-FAMILY B MEMBER 10, MITOCHONDRIAL"/>
    <property type="match status" value="1"/>
</dbReference>
<dbReference type="CDD" id="cd03249">
    <property type="entry name" value="ABC_MTABC3_MDL1_MDL2"/>
    <property type="match status" value="1"/>
</dbReference>
<dbReference type="InterPro" id="IPR017871">
    <property type="entry name" value="ABC_transporter-like_CS"/>
</dbReference>
<feature type="transmembrane region" description="Helical" evidence="8">
    <location>
        <begin position="323"/>
        <end position="343"/>
    </location>
</feature>
<feature type="transmembrane region" description="Helical" evidence="8">
    <location>
        <begin position="61"/>
        <end position="86"/>
    </location>
</feature>
<organism evidence="11 12">
    <name type="scientific">Madurella fahalii</name>
    <dbReference type="NCBI Taxonomy" id="1157608"/>
    <lineage>
        <taxon>Eukaryota</taxon>
        <taxon>Fungi</taxon>
        <taxon>Dikarya</taxon>
        <taxon>Ascomycota</taxon>
        <taxon>Pezizomycotina</taxon>
        <taxon>Sordariomycetes</taxon>
        <taxon>Sordariomycetidae</taxon>
        <taxon>Sordariales</taxon>
        <taxon>Sordariales incertae sedis</taxon>
        <taxon>Madurella</taxon>
    </lineage>
</organism>
<evidence type="ECO:0000256" key="8">
    <source>
        <dbReference type="SAM" id="Phobius"/>
    </source>
</evidence>
<dbReference type="Pfam" id="PF00664">
    <property type="entry name" value="ABC_membrane"/>
    <property type="match status" value="2"/>
</dbReference>
<dbReference type="GeneID" id="98171290"/>
<dbReference type="Gene3D" id="1.20.1560.10">
    <property type="entry name" value="ABC transporter type 1, transmembrane domain"/>
    <property type="match status" value="1"/>
</dbReference>
<dbReference type="Pfam" id="PF00005">
    <property type="entry name" value="ABC_tran"/>
    <property type="match status" value="3"/>
</dbReference>
<feature type="domain" description="ABC transporter" evidence="9">
    <location>
        <begin position="390"/>
        <end position="692"/>
    </location>
</feature>
<dbReference type="InterPro" id="IPR036640">
    <property type="entry name" value="ABC1_TM_sf"/>
</dbReference>
<feature type="transmembrane region" description="Helical" evidence="8">
    <location>
        <begin position="215"/>
        <end position="234"/>
    </location>
</feature>
<gene>
    <name evidence="11" type="ORF">MFIFM68171_00545</name>
</gene>
<comment type="caution">
    <text evidence="11">The sequence shown here is derived from an EMBL/GenBank/DDBJ whole genome shotgun (WGS) entry which is preliminary data.</text>
</comment>
<keyword evidence="5 8" id="KW-1133">Transmembrane helix</keyword>
<evidence type="ECO:0000313" key="11">
    <source>
        <dbReference type="EMBL" id="GAB1310335.1"/>
    </source>
</evidence>
<dbReference type="SMART" id="SM00382">
    <property type="entry name" value="AAA"/>
    <property type="match status" value="2"/>
</dbReference>
<evidence type="ECO:0000256" key="2">
    <source>
        <dbReference type="ARBA" id="ARBA00022692"/>
    </source>
</evidence>
<feature type="transmembrane region" description="Helical" evidence="8">
    <location>
        <begin position="298"/>
        <end position="317"/>
    </location>
</feature>
<dbReference type="EMBL" id="BAAFSV010000001">
    <property type="protein sequence ID" value="GAB1310335.1"/>
    <property type="molecule type" value="Genomic_DNA"/>
</dbReference>
<dbReference type="InterPro" id="IPR003593">
    <property type="entry name" value="AAA+_ATPase"/>
</dbReference>
<dbReference type="PANTHER" id="PTHR43394">
    <property type="entry name" value="ATP-DEPENDENT PERMEASE MDL1, MITOCHONDRIAL"/>
    <property type="match status" value="1"/>
</dbReference>
<evidence type="ECO:0000256" key="5">
    <source>
        <dbReference type="ARBA" id="ARBA00022989"/>
    </source>
</evidence>
<keyword evidence="6 8" id="KW-0472">Membrane</keyword>
<feature type="transmembrane region" description="Helical" evidence="8">
    <location>
        <begin position="875"/>
        <end position="900"/>
    </location>
</feature>
<feature type="region of interest" description="Disordered" evidence="7">
    <location>
        <begin position="1"/>
        <end position="42"/>
    </location>
</feature>
<dbReference type="InterPro" id="IPR011527">
    <property type="entry name" value="ABC1_TM_dom"/>
</dbReference>
<dbReference type="CDD" id="cd18577">
    <property type="entry name" value="ABC_6TM_Pgp_ABCB1_D1_like"/>
    <property type="match status" value="1"/>
</dbReference>
<evidence type="ECO:0000313" key="12">
    <source>
        <dbReference type="Proteomes" id="UP001628179"/>
    </source>
</evidence>
<dbReference type="Proteomes" id="UP001628179">
    <property type="component" value="Unassembled WGS sequence"/>
</dbReference>
<dbReference type="RefSeq" id="XP_070912068.1">
    <property type="nucleotide sequence ID" value="XM_071055967.1"/>
</dbReference>
<dbReference type="PROSITE" id="PS00211">
    <property type="entry name" value="ABC_TRANSPORTER_1"/>
    <property type="match status" value="2"/>
</dbReference>
<evidence type="ECO:0000259" key="9">
    <source>
        <dbReference type="PROSITE" id="PS50893"/>
    </source>
</evidence>
<evidence type="ECO:0000259" key="10">
    <source>
        <dbReference type="PROSITE" id="PS50929"/>
    </source>
</evidence>
<dbReference type="InterPro" id="IPR003439">
    <property type="entry name" value="ABC_transporter-like_ATP-bd"/>
</dbReference>
<feature type="transmembrane region" description="Helical" evidence="8">
    <location>
        <begin position="106"/>
        <end position="127"/>
    </location>
</feature>
<sequence>MGKSSSGDVSKSAEAPAADSMKPVPQDEPEKPTTNTQGRPEREAKPADYFRVFTYATKWDIVLMVAAGLASIGAGATMPLMNIVFGRLVADFNNYATPNAQTPDEFMSQVSQMALYLFGLFVARFGFNYINKFCFRLIGIRMSAAIRLHYLRSLFSQTVHVLDSMPSGAAASTITSTANTLQIGISEKLGIFLEFLSTIVAATIVAFTYSWSLTLVTASVILFISLVLSILLPFSIKTQGKLTRAEGKGTSVATEAFGTIRMIAACGAQTRMSQRYAEWTKKAKQAAQLNSPLISTQFGLVFFALYGAFALCFWFGVKSHVEGRISGIGPILIVLMSVMLMVISLERISTPLIAVSKAMVAAAEFFAVIDAPKPSMGTLKEPDVSADQDIVFEDVHFAYPSRPSKKVMDGLNLRIRANLKTAIVGPSGSGKSTIVGLIEGWYTLQSQYVIEKAVEKDKEKKEKEKEKKRKKKKGKKEGNDDDDDEDDTAPLDLEDAGAPVELKGSISTCGKQLSDIDIKWWRSQIGLVQQEPFLFNDTIFNNVAAGLIGTQWENDTDEVKRQLVKEACAQSFADEFIDRLPDGYDTQVGDSGAKLSGGQRQRIAIARSIIKKPKILILDEATSAIDVRGERIVQAALERASQGRTTITIAHRLSTIKDADRICVLQNGRVVEEGTHDSLLADKEGVYYGLVHAQKLSLGEDTGEELEHEEDLGAILAREKSAAKSVAESAKQEAKWEDKNLINGFGKLLYEQRRRFPLYVVALIGAAGAGSSVPIQAYLFSQVVTVFQEQNLVALFEGATFWSKMWAVLAAGVGFSYFITSLSSTTIEGHTVAAYKQEYFESILFQPTSYFDKDENSTGQLTARLSSDPQALKELLGINIMMMVVAIFSLIGALAISFAYGWKLSLVALCVTMPIGIITSYFRIRYELQFNAMNDAVFQESSKFAAESIGAFRTVSALVMEDSICDRYQRLLDGHVMAAFKKARWTTLVFAFADSAPLGCHALIFWYGGQLLSSGEYSVAAFIVTYFAVTQGAESAGTWLSLGPNAAQASAAANRILRARDTRIRDTISTSEQIQDTEGGVEIELKDVYFKYPTRDVSIFKGLNIKIEKGQFVALVGASGSGKTSIISLLERFYEVSKGQILFNGKDISQINIYEYRKLLSLVAQEPSLFHGTIRENILLGVDPAQVTEEQLHQCCRDANIHDFIVSLPDGYNTNIGSRGVSLSGGQKQRLSIARALIRNPRVLLLDEATSSLDSESEKLVQAAFERVSKGRTTVAVAHRLATIQGADIIYVLGEGKVLEKGTHAELLKQKGVYWHMCHNQALDR</sequence>
<feature type="domain" description="ABC transmembrane type-1" evidence="10">
    <location>
        <begin position="65"/>
        <end position="357"/>
    </location>
</feature>
<accession>A0ABQ0FYD5</accession>
<reference evidence="11 12" key="1">
    <citation type="submission" date="2024-09" db="EMBL/GenBank/DDBJ databases">
        <title>Itraconazole resistance in Madurella fahalii resulting from another homologue of gene encoding cytochrome P450 14-alpha sterol demethylase (CYP51).</title>
        <authorList>
            <person name="Yoshioka I."/>
            <person name="Fahal A.H."/>
            <person name="Kaneko S."/>
            <person name="Yaguchi T."/>
        </authorList>
    </citation>
    <scope>NUCLEOTIDE SEQUENCE [LARGE SCALE GENOMIC DNA]</scope>
    <source>
        <strain evidence="11 12">IFM 68171</strain>
    </source>
</reference>
<feature type="transmembrane region" description="Helical" evidence="8">
    <location>
        <begin position="799"/>
        <end position="819"/>
    </location>
</feature>
<comment type="subcellular location">
    <subcellularLocation>
        <location evidence="1">Membrane</location>
        <topology evidence="1">Multi-pass membrane protein</topology>
    </subcellularLocation>
</comment>
<name>A0ABQ0FYD5_9PEZI</name>
<feature type="compositionally biased region" description="Basic and acidic residues" evidence="7">
    <location>
        <begin position="455"/>
        <end position="465"/>
    </location>
</feature>
<dbReference type="CDD" id="cd18578">
    <property type="entry name" value="ABC_6TM_Pgp_ABCB1_D2_like"/>
    <property type="match status" value="1"/>
</dbReference>
<evidence type="ECO:0000256" key="4">
    <source>
        <dbReference type="ARBA" id="ARBA00022840"/>
    </source>
</evidence>
<feature type="domain" description="ABC transmembrane type-1" evidence="10">
    <location>
        <begin position="760"/>
        <end position="1037"/>
    </location>
</feature>
<feature type="compositionally biased region" description="Acidic residues" evidence="7">
    <location>
        <begin position="479"/>
        <end position="495"/>
    </location>
</feature>
<evidence type="ECO:0000256" key="1">
    <source>
        <dbReference type="ARBA" id="ARBA00004141"/>
    </source>
</evidence>
<feature type="transmembrane region" description="Helical" evidence="8">
    <location>
        <begin position="985"/>
        <end position="1008"/>
    </location>
</feature>
<dbReference type="InterPro" id="IPR039421">
    <property type="entry name" value="Type_1_exporter"/>
</dbReference>
<dbReference type="PROSITE" id="PS50893">
    <property type="entry name" value="ABC_TRANSPORTER_2"/>
    <property type="match status" value="2"/>
</dbReference>
<feature type="transmembrane region" description="Helical" evidence="8">
    <location>
        <begin position="906"/>
        <end position="924"/>
    </location>
</feature>
<dbReference type="InterPro" id="IPR027417">
    <property type="entry name" value="P-loop_NTPase"/>
</dbReference>
<feature type="transmembrane region" description="Helical" evidence="8">
    <location>
        <begin position="756"/>
        <end position="779"/>
    </location>
</feature>
<keyword evidence="12" id="KW-1185">Reference proteome</keyword>
<feature type="region of interest" description="Disordered" evidence="7">
    <location>
        <begin position="455"/>
        <end position="497"/>
    </location>
</feature>
<evidence type="ECO:0000256" key="3">
    <source>
        <dbReference type="ARBA" id="ARBA00022741"/>
    </source>
</evidence>
<dbReference type="Gene3D" id="3.40.50.300">
    <property type="entry name" value="P-loop containing nucleotide triphosphate hydrolases"/>
    <property type="match status" value="2"/>
</dbReference>
<keyword evidence="4" id="KW-0067">ATP-binding</keyword>
<evidence type="ECO:0000256" key="7">
    <source>
        <dbReference type="SAM" id="MobiDB-lite"/>
    </source>
</evidence>